<protein>
    <recommendedName>
        <fullName evidence="2">DNA polymerase III subunit delta</fullName>
        <ecNumber evidence="1">2.7.7.7</ecNumber>
    </recommendedName>
</protein>
<gene>
    <name evidence="11" type="primary">holA</name>
    <name evidence="11" type="ORF">FYJ59_05265</name>
</gene>
<evidence type="ECO:0000313" key="12">
    <source>
        <dbReference type="Proteomes" id="UP000476055"/>
    </source>
</evidence>
<dbReference type="AlphaFoldDB" id="A0A6L5YHB9"/>
<feature type="domain" description="DNA polymerase III delta subunit-like C-terminal" evidence="10">
    <location>
        <begin position="204"/>
        <end position="322"/>
    </location>
</feature>
<dbReference type="NCBIfam" id="TIGR01128">
    <property type="entry name" value="holA"/>
    <property type="match status" value="1"/>
</dbReference>
<dbReference type="Gene3D" id="1.20.272.10">
    <property type="match status" value="1"/>
</dbReference>
<evidence type="ECO:0000256" key="4">
    <source>
        <dbReference type="ARBA" id="ARBA00022695"/>
    </source>
</evidence>
<evidence type="ECO:0000256" key="1">
    <source>
        <dbReference type="ARBA" id="ARBA00012417"/>
    </source>
</evidence>
<dbReference type="InterPro" id="IPR027417">
    <property type="entry name" value="P-loop_NTPase"/>
</dbReference>
<evidence type="ECO:0000256" key="6">
    <source>
        <dbReference type="ARBA" id="ARBA00022932"/>
    </source>
</evidence>
<keyword evidence="4 11" id="KW-0548">Nucleotidyltransferase</keyword>
<dbReference type="EMBL" id="VUMU01000004">
    <property type="protein sequence ID" value="MST57651.1"/>
    <property type="molecule type" value="Genomic_DNA"/>
</dbReference>
<comment type="caution">
    <text evidence="11">The sequence shown here is derived from an EMBL/GenBank/DDBJ whole genome shotgun (WGS) entry which is preliminary data.</text>
</comment>
<reference evidence="11 12" key="1">
    <citation type="submission" date="2019-08" db="EMBL/GenBank/DDBJ databases">
        <title>In-depth cultivation of the pig gut microbiome towards novel bacterial diversity and tailored functional studies.</title>
        <authorList>
            <person name="Wylensek D."/>
            <person name="Hitch T.C.A."/>
            <person name="Clavel T."/>
        </authorList>
    </citation>
    <scope>NUCLEOTIDE SEQUENCE [LARGE SCALE GENOMIC DNA]</scope>
    <source>
        <strain evidence="11 12">WCA3-601-WT-6H</strain>
    </source>
</reference>
<dbReference type="GO" id="GO:0003677">
    <property type="term" value="F:DNA binding"/>
    <property type="evidence" value="ECO:0007669"/>
    <property type="project" value="InterPro"/>
</dbReference>
<evidence type="ECO:0000313" key="11">
    <source>
        <dbReference type="EMBL" id="MST57651.1"/>
    </source>
</evidence>
<feature type="domain" description="DNA polymerase III delta N-terminal" evidence="9">
    <location>
        <begin position="17"/>
        <end position="129"/>
    </location>
</feature>
<proteinExistence type="inferred from homology"/>
<dbReference type="InterPro" id="IPR010372">
    <property type="entry name" value="DNA_pol3_delta_N"/>
</dbReference>
<dbReference type="SUPFAM" id="SSF48019">
    <property type="entry name" value="post-AAA+ oligomerization domain-like"/>
    <property type="match status" value="1"/>
</dbReference>
<evidence type="ECO:0000259" key="10">
    <source>
        <dbReference type="Pfam" id="PF21694"/>
    </source>
</evidence>
<dbReference type="Pfam" id="PF06144">
    <property type="entry name" value="DNA_pol3_delta"/>
    <property type="match status" value="1"/>
</dbReference>
<dbReference type="InterPro" id="IPR005790">
    <property type="entry name" value="DNA_polIII_delta"/>
</dbReference>
<keyword evidence="3 11" id="KW-0808">Transferase</keyword>
<accession>A0A6L5YHB9</accession>
<organism evidence="11 12">
    <name type="scientific">Waltera intestinalis</name>
    <dbReference type="NCBI Taxonomy" id="2606635"/>
    <lineage>
        <taxon>Bacteria</taxon>
        <taxon>Bacillati</taxon>
        <taxon>Bacillota</taxon>
        <taxon>Clostridia</taxon>
        <taxon>Lachnospirales</taxon>
        <taxon>Lachnospiraceae</taxon>
        <taxon>Waltera</taxon>
    </lineage>
</organism>
<keyword evidence="12" id="KW-1185">Reference proteome</keyword>
<dbReference type="Gene3D" id="3.40.50.300">
    <property type="entry name" value="P-loop containing nucleotide triphosphate hydrolases"/>
    <property type="match status" value="1"/>
</dbReference>
<dbReference type="GO" id="GO:0006261">
    <property type="term" value="P:DNA-templated DNA replication"/>
    <property type="evidence" value="ECO:0007669"/>
    <property type="project" value="TreeGrafter"/>
</dbReference>
<dbReference type="InterPro" id="IPR008921">
    <property type="entry name" value="DNA_pol3_clamp-load_cplx_C"/>
</dbReference>
<dbReference type="EC" id="2.7.7.7" evidence="1"/>
<dbReference type="RefSeq" id="WP_148448027.1">
    <property type="nucleotide sequence ID" value="NZ_DAWCKG010000218.1"/>
</dbReference>
<dbReference type="PANTHER" id="PTHR34388:SF1">
    <property type="entry name" value="DNA POLYMERASE III SUBUNIT DELTA"/>
    <property type="match status" value="1"/>
</dbReference>
<dbReference type="GO" id="GO:0003887">
    <property type="term" value="F:DNA-directed DNA polymerase activity"/>
    <property type="evidence" value="ECO:0007669"/>
    <property type="project" value="UniProtKB-KW"/>
</dbReference>
<evidence type="ECO:0000256" key="7">
    <source>
        <dbReference type="ARBA" id="ARBA00034754"/>
    </source>
</evidence>
<dbReference type="Proteomes" id="UP000476055">
    <property type="component" value="Unassembled WGS sequence"/>
</dbReference>
<keyword evidence="5" id="KW-0235">DNA replication</keyword>
<dbReference type="SUPFAM" id="SSF52540">
    <property type="entry name" value="P-loop containing nucleoside triphosphate hydrolases"/>
    <property type="match status" value="1"/>
</dbReference>
<name>A0A6L5YHB9_9FIRM</name>
<dbReference type="Pfam" id="PF21694">
    <property type="entry name" value="DNA_pol3_delta_C"/>
    <property type="match status" value="1"/>
</dbReference>
<comment type="similarity">
    <text evidence="7">Belongs to the DNA polymerase HolA subunit family.</text>
</comment>
<dbReference type="InterPro" id="IPR048466">
    <property type="entry name" value="DNA_pol3_delta-like_C"/>
</dbReference>
<evidence type="ECO:0000256" key="3">
    <source>
        <dbReference type="ARBA" id="ARBA00022679"/>
    </source>
</evidence>
<evidence type="ECO:0000256" key="5">
    <source>
        <dbReference type="ARBA" id="ARBA00022705"/>
    </source>
</evidence>
<evidence type="ECO:0000256" key="2">
    <source>
        <dbReference type="ARBA" id="ARBA00017703"/>
    </source>
</evidence>
<dbReference type="PANTHER" id="PTHR34388">
    <property type="entry name" value="DNA POLYMERASE III SUBUNIT DELTA"/>
    <property type="match status" value="1"/>
</dbReference>
<comment type="catalytic activity">
    <reaction evidence="8">
        <text>DNA(n) + a 2'-deoxyribonucleoside 5'-triphosphate = DNA(n+1) + diphosphate</text>
        <dbReference type="Rhea" id="RHEA:22508"/>
        <dbReference type="Rhea" id="RHEA-COMP:17339"/>
        <dbReference type="Rhea" id="RHEA-COMP:17340"/>
        <dbReference type="ChEBI" id="CHEBI:33019"/>
        <dbReference type="ChEBI" id="CHEBI:61560"/>
        <dbReference type="ChEBI" id="CHEBI:173112"/>
        <dbReference type="EC" id="2.7.7.7"/>
    </reaction>
</comment>
<evidence type="ECO:0000259" key="9">
    <source>
        <dbReference type="Pfam" id="PF06144"/>
    </source>
</evidence>
<dbReference type="GO" id="GO:0009360">
    <property type="term" value="C:DNA polymerase III complex"/>
    <property type="evidence" value="ECO:0007669"/>
    <property type="project" value="InterPro"/>
</dbReference>
<evidence type="ECO:0000256" key="8">
    <source>
        <dbReference type="ARBA" id="ARBA00049244"/>
    </source>
</evidence>
<keyword evidence="6" id="KW-0239">DNA-directed DNA polymerase</keyword>
<dbReference type="Gene3D" id="1.10.8.60">
    <property type="match status" value="1"/>
</dbReference>
<sequence>MQRINEDIKTGNFKQIYLLYGEERYLKNQYTTRLRKALCQDGDEMNTHFYQGKDFSLGQVIDLAETLPFLAERRVMFFKDTGLFKAGGEKLAEYLANPNDTTFFVFTESEVDKRSKLYKAVQSKGYVAEFTVQDENTLKRWIAGILGKEGKKISENTAQLLLSKTGTDMENIQMELEKLICYCLDRDVVTAEDVEAVCTTRITNHIFDMVNAIAEKQPQKALQLYYDLLALKEPPMRVLFLIARQCNLLLQTKELKNRGHDNKTIASKIGVPPFAAGKYVAQASHFKTSVLKNAVKQCVETEEAVKSGRMNDMMSVEILILSVLPS</sequence>